<organism evidence="10 11">
    <name type="scientific">Latilactobacillus graminis DSM 20719</name>
    <dbReference type="NCBI Taxonomy" id="1423752"/>
    <lineage>
        <taxon>Bacteria</taxon>
        <taxon>Bacillati</taxon>
        <taxon>Bacillota</taxon>
        <taxon>Bacilli</taxon>
        <taxon>Lactobacillales</taxon>
        <taxon>Lactobacillaceae</taxon>
        <taxon>Latilactobacillus</taxon>
    </lineage>
</organism>
<comment type="similarity">
    <text evidence="2">Belongs to the class-III pyridine nucleotide-disulfide oxidoreductase family.</text>
</comment>
<keyword evidence="7" id="KW-0676">Redox-active center</keyword>
<evidence type="ECO:0000256" key="2">
    <source>
        <dbReference type="ARBA" id="ARBA00009130"/>
    </source>
</evidence>
<dbReference type="InterPro" id="IPR023753">
    <property type="entry name" value="FAD/NAD-binding_dom"/>
</dbReference>
<dbReference type="PANTHER" id="PTHR43429">
    <property type="entry name" value="PYRIDINE NUCLEOTIDE-DISULFIDE OXIDOREDUCTASE DOMAIN-CONTAINING"/>
    <property type="match status" value="1"/>
</dbReference>
<keyword evidence="5" id="KW-0560">Oxidoreductase</keyword>
<protein>
    <submittedName>
        <fullName evidence="10">FAD dependent oxidoreductase family protein</fullName>
    </submittedName>
</protein>
<feature type="domain" description="FAD/NAD(P)-binding" evidence="9">
    <location>
        <begin position="7"/>
        <end position="297"/>
    </location>
</feature>
<keyword evidence="4" id="KW-0274">FAD</keyword>
<evidence type="ECO:0000256" key="6">
    <source>
        <dbReference type="ARBA" id="ARBA00023097"/>
    </source>
</evidence>
<sequence>MEGLAMRTIIIGATAAGTSAAAKAKRTNPDLDITLYEKRDYVSFGACGLPYFVGEHFEDPNQMIARTPEKFAQQGIDIALEHEVLSVDFDAQTIVVRDLKTNQDRTESYDQLMLATGATAVMPPIKNVDLKNVYHLRTMADGQILRALGQDDQIQSVTVIGAGFIGLEIAEEFHQLGKQVRVIQLEDRVLPLAFDPELTDMFADDLRDNGIELHLSEAVQALEGTDQVTGIVTDKGQYATDLVIVAAGIRPNTQFITDDRLKKLRNGAIIVDQAGRTSIENVYAAGDNATVINSVTNQPMYSALATGANKLGRIVGANLGGQAAQLPGMLNSAGVKLITLEAGRTGLTEKEAAAAGIDFSTVLIHDKNQTSYYPGQSDLTIKLIYTKAEHILIGGQVVGQKDAVLRVDVLATAIQAKMTTEQLGLLDLVYAPPFARTWDALNVAGNVAH</sequence>
<dbReference type="SUPFAM" id="SSF55424">
    <property type="entry name" value="FAD/NAD-linked reductases, dimerisation (C-terminal) domain"/>
    <property type="match status" value="1"/>
</dbReference>
<evidence type="ECO:0000259" key="8">
    <source>
        <dbReference type="Pfam" id="PF02852"/>
    </source>
</evidence>
<evidence type="ECO:0000256" key="1">
    <source>
        <dbReference type="ARBA" id="ARBA00001974"/>
    </source>
</evidence>
<name>A0AA89I307_9LACO</name>
<dbReference type="Pfam" id="PF02852">
    <property type="entry name" value="Pyr_redox_dim"/>
    <property type="match status" value="1"/>
</dbReference>
<dbReference type="AlphaFoldDB" id="A0AA89I307"/>
<evidence type="ECO:0000259" key="9">
    <source>
        <dbReference type="Pfam" id="PF07992"/>
    </source>
</evidence>
<evidence type="ECO:0000256" key="3">
    <source>
        <dbReference type="ARBA" id="ARBA00022630"/>
    </source>
</evidence>
<dbReference type="GO" id="GO:0016491">
    <property type="term" value="F:oxidoreductase activity"/>
    <property type="evidence" value="ECO:0007669"/>
    <property type="project" value="UniProtKB-KW"/>
</dbReference>
<gene>
    <name evidence="10" type="ORF">FC90_GL000284</name>
</gene>
<evidence type="ECO:0000256" key="7">
    <source>
        <dbReference type="ARBA" id="ARBA00023284"/>
    </source>
</evidence>
<keyword evidence="3" id="KW-0285">Flavoprotein</keyword>
<dbReference type="InterPro" id="IPR050260">
    <property type="entry name" value="FAD-bd_OxRdtase"/>
</dbReference>
<dbReference type="PRINTS" id="PR00411">
    <property type="entry name" value="PNDRDTASEI"/>
</dbReference>
<feature type="domain" description="Pyridine nucleotide-disulphide oxidoreductase dimerisation" evidence="8">
    <location>
        <begin position="334"/>
        <end position="437"/>
    </location>
</feature>
<evidence type="ECO:0000313" key="10">
    <source>
        <dbReference type="EMBL" id="KRM24578.1"/>
    </source>
</evidence>
<dbReference type="Proteomes" id="UP000050823">
    <property type="component" value="Unassembled WGS sequence"/>
</dbReference>
<reference evidence="10 11" key="1">
    <citation type="journal article" date="2015" name="Genome Announc.">
        <title>Expanding the biotechnology potential of lactobacilli through comparative genomics of 213 strains and associated genera.</title>
        <authorList>
            <person name="Sun Z."/>
            <person name="Harris H.M."/>
            <person name="McCann A."/>
            <person name="Guo C."/>
            <person name="Argimon S."/>
            <person name="Zhang W."/>
            <person name="Yang X."/>
            <person name="Jeffery I.B."/>
            <person name="Cooney J.C."/>
            <person name="Kagawa T.F."/>
            <person name="Liu W."/>
            <person name="Song Y."/>
            <person name="Salvetti E."/>
            <person name="Wrobel A."/>
            <person name="Rasinkangas P."/>
            <person name="Parkhill J."/>
            <person name="Rea M.C."/>
            <person name="O'Sullivan O."/>
            <person name="Ritari J."/>
            <person name="Douillard F.P."/>
            <person name="Paul Ross R."/>
            <person name="Yang R."/>
            <person name="Briner A.E."/>
            <person name="Felis G.E."/>
            <person name="de Vos W.M."/>
            <person name="Barrangou R."/>
            <person name="Klaenhammer T.R."/>
            <person name="Caufield P.W."/>
            <person name="Cui Y."/>
            <person name="Zhang H."/>
            <person name="O'Toole P.W."/>
        </authorList>
    </citation>
    <scope>NUCLEOTIDE SEQUENCE [LARGE SCALE GENOMIC DNA]</scope>
    <source>
        <strain evidence="10 11">DSM 20719</strain>
    </source>
</reference>
<dbReference type="SUPFAM" id="SSF51905">
    <property type="entry name" value="FAD/NAD(P)-binding domain"/>
    <property type="match status" value="1"/>
</dbReference>
<dbReference type="InterPro" id="IPR016156">
    <property type="entry name" value="FAD/NAD-linked_Rdtase_dimer_sf"/>
</dbReference>
<dbReference type="Pfam" id="PF07992">
    <property type="entry name" value="Pyr_redox_2"/>
    <property type="match status" value="1"/>
</dbReference>
<comment type="caution">
    <text evidence="10">The sequence shown here is derived from an EMBL/GenBank/DDBJ whole genome shotgun (WGS) entry which is preliminary data.</text>
</comment>
<dbReference type="Gene3D" id="3.50.50.60">
    <property type="entry name" value="FAD/NAD(P)-binding domain"/>
    <property type="match status" value="2"/>
</dbReference>
<dbReference type="PANTHER" id="PTHR43429:SF1">
    <property type="entry name" value="NAD(P)H SULFUR OXIDOREDUCTASE (COA-DEPENDENT)"/>
    <property type="match status" value="1"/>
</dbReference>
<dbReference type="EMBL" id="AYZB01000001">
    <property type="protein sequence ID" value="KRM24578.1"/>
    <property type="molecule type" value="Genomic_DNA"/>
</dbReference>
<dbReference type="NCBIfam" id="NF007123">
    <property type="entry name" value="PRK09564.1"/>
    <property type="match status" value="1"/>
</dbReference>
<keyword evidence="6" id="KW-0558">Oxidation</keyword>
<evidence type="ECO:0000313" key="11">
    <source>
        <dbReference type="Proteomes" id="UP000050823"/>
    </source>
</evidence>
<dbReference type="InterPro" id="IPR036188">
    <property type="entry name" value="FAD/NAD-bd_sf"/>
</dbReference>
<evidence type="ECO:0000256" key="5">
    <source>
        <dbReference type="ARBA" id="ARBA00023002"/>
    </source>
</evidence>
<dbReference type="PRINTS" id="PR00368">
    <property type="entry name" value="FADPNR"/>
</dbReference>
<dbReference type="InterPro" id="IPR004099">
    <property type="entry name" value="Pyr_nucl-diS_OxRdtase_dimer"/>
</dbReference>
<accession>A0AA89I307</accession>
<comment type="cofactor">
    <cofactor evidence="1">
        <name>FAD</name>
        <dbReference type="ChEBI" id="CHEBI:57692"/>
    </cofactor>
</comment>
<proteinExistence type="inferred from homology"/>
<evidence type="ECO:0000256" key="4">
    <source>
        <dbReference type="ARBA" id="ARBA00022827"/>
    </source>
</evidence>